<dbReference type="Gene3D" id="1.10.287.130">
    <property type="match status" value="1"/>
</dbReference>
<feature type="domain" description="Histidine kinase" evidence="7">
    <location>
        <begin position="323"/>
        <end position="536"/>
    </location>
</feature>
<evidence type="ECO:0000313" key="8">
    <source>
        <dbReference type="EMBL" id="ERJ26325.1"/>
    </source>
</evidence>
<dbReference type="InterPro" id="IPR029151">
    <property type="entry name" value="Sensor-like_sf"/>
</dbReference>
<dbReference type="PROSITE" id="PS50109">
    <property type="entry name" value="HIS_KIN"/>
    <property type="match status" value="1"/>
</dbReference>
<keyword evidence="8" id="KW-0808">Transferase</keyword>
<feature type="transmembrane region" description="Helical" evidence="6">
    <location>
        <begin position="269"/>
        <end position="286"/>
    </location>
</feature>
<dbReference type="GO" id="GO:0005886">
    <property type="term" value="C:plasma membrane"/>
    <property type="evidence" value="ECO:0007669"/>
    <property type="project" value="UniProtKB-SubCell"/>
</dbReference>
<accession>U2F8M6</accession>
<organism evidence="8 9">
    <name type="scientific">Campylobacter concisus ATCC 51562</name>
    <dbReference type="NCBI Taxonomy" id="1242969"/>
    <lineage>
        <taxon>Bacteria</taxon>
        <taxon>Pseudomonadati</taxon>
        <taxon>Campylobacterota</taxon>
        <taxon>Epsilonproteobacteria</taxon>
        <taxon>Campylobacterales</taxon>
        <taxon>Campylobacteraceae</taxon>
        <taxon>Campylobacter</taxon>
    </lineage>
</organism>
<dbReference type="Pfam" id="PF02743">
    <property type="entry name" value="dCache_1"/>
    <property type="match status" value="1"/>
</dbReference>
<dbReference type="AlphaFoldDB" id="U2F8M6"/>
<dbReference type="SUPFAM" id="SSF103190">
    <property type="entry name" value="Sensory domain-like"/>
    <property type="match status" value="1"/>
</dbReference>
<dbReference type="InterPro" id="IPR005467">
    <property type="entry name" value="His_kinase_dom"/>
</dbReference>
<keyword evidence="8" id="KW-0418">Kinase</keyword>
<dbReference type="CDD" id="cd12913">
    <property type="entry name" value="PDC1_MCP_like"/>
    <property type="match status" value="1"/>
</dbReference>
<proteinExistence type="predicted"/>
<dbReference type="GO" id="GO:0000155">
    <property type="term" value="F:phosphorelay sensor kinase activity"/>
    <property type="evidence" value="ECO:0007669"/>
    <property type="project" value="InterPro"/>
</dbReference>
<protein>
    <submittedName>
        <fullName evidence="8">Sensor kinase of two-component regulatory system, putative</fullName>
    </submittedName>
</protein>
<dbReference type="Proteomes" id="UP000016627">
    <property type="component" value="Unassembled WGS sequence"/>
</dbReference>
<dbReference type="PANTHER" id="PTHR43065:SF42">
    <property type="entry name" value="TWO-COMPONENT SENSOR PPRA"/>
    <property type="match status" value="1"/>
</dbReference>
<sequence>MMGNFNNNKLFIIFSIIFLSLMVVSHMLNRSFVREILINEQLNILKSSSHRIEKWIENKKLSLKSVNSLISNLDHNKDEIIIKDILNKSTQIANFSSVYAGYKDKQTLSSGDFKAPPNYDPTLRPWYQNTIKTDEIYITKPYKDVGLKTSVISICQSIKQGGEIQGVLCGILSFNDIKNEILDLSLDDGGYLFLIDSNQNILLHPNESLELKKAKFDIENLDLIKTQNYETKNEIFTINPLQNSKLILIAKTPKDGIYKKINLQFIRNLAIYIVSALLFLCLGYFYNKKIKNQTELLEKTKREYEVLLFSQAKMIELGQMISSISHQWIQPLNALGIFLGNLVQFKRLGRLSDEIFYDNIDRSLKNIDYMTNTMIMFKNFYKIEEEAQEFNIKEAIDETIFILFSQHSKMQIKVLCKNSKNLKCKNHLNEFKQIITCLIQNSKQALNERKELKYPKIVIAIKESGNFYEIRVIDNANGIDESLREEIFKPFKSTKKSSGLGLYISRLIAVKKCGGELNLSRIRKPTIFTLKIAKEISC</sequence>
<dbReference type="Pfam" id="PF02518">
    <property type="entry name" value="HATPase_c"/>
    <property type="match status" value="1"/>
</dbReference>
<dbReference type="InterPro" id="IPR003594">
    <property type="entry name" value="HATPase_dom"/>
</dbReference>
<evidence type="ECO:0000313" key="9">
    <source>
        <dbReference type="Proteomes" id="UP000016627"/>
    </source>
</evidence>
<keyword evidence="4 6" id="KW-1133">Transmembrane helix</keyword>
<reference evidence="8 9" key="1">
    <citation type="journal article" date="2013" name="BMC Genomics">
        <title>Comparative genomics of Campylobacter concisus isolates reveals genetic diversity and provides insights into disease association.</title>
        <authorList>
            <person name="Deshpande N.P."/>
            <person name="Kaakoush N.O."/>
            <person name="Wilkins M.R."/>
            <person name="Mitchell H.M."/>
        </authorList>
    </citation>
    <scope>NUCLEOTIDE SEQUENCE [LARGE SCALE GENOMIC DNA]</scope>
    <source>
        <strain evidence="8 9">ATCC 51562</strain>
    </source>
</reference>
<evidence type="ECO:0000256" key="5">
    <source>
        <dbReference type="ARBA" id="ARBA00023136"/>
    </source>
</evidence>
<comment type="caution">
    <text evidence="8">The sequence shown here is derived from an EMBL/GenBank/DDBJ whole genome shotgun (WGS) entry which is preliminary data.</text>
</comment>
<keyword evidence="3 6" id="KW-0812">Transmembrane</keyword>
<evidence type="ECO:0000256" key="1">
    <source>
        <dbReference type="ARBA" id="ARBA00004651"/>
    </source>
</evidence>
<gene>
    <name evidence="8" type="ORF">ATCC51562_284</name>
</gene>
<dbReference type="Gene3D" id="3.30.450.20">
    <property type="entry name" value="PAS domain"/>
    <property type="match status" value="2"/>
</dbReference>
<keyword evidence="5 6" id="KW-0472">Membrane</keyword>
<dbReference type="eggNOG" id="COG4191">
    <property type="taxonomic scope" value="Bacteria"/>
</dbReference>
<dbReference type="EMBL" id="ANNI01000003">
    <property type="protein sequence ID" value="ERJ26325.1"/>
    <property type="molecule type" value="Genomic_DNA"/>
</dbReference>
<dbReference type="SUPFAM" id="SSF55874">
    <property type="entry name" value="ATPase domain of HSP90 chaperone/DNA topoisomerase II/histidine kinase"/>
    <property type="match status" value="1"/>
</dbReference>
<dbReference type="SMART" id="SM00387">
    <property type="entry name" value="HATPase_c"/>
    <property type="match status" value="1"/>
</dbReference>
<evidence type="ECO:0000256" key="4">
    <source>
        <dbReference type="ARBA" id="ARBA00022989"/>
    </source>
</evidence>
<dbReference type="eggNOG" id="COG3829">
    <property type="taxonomic scope" value="Bacteria"/>
</dbReference>
<evidence type="ECO:0000259" key="7">
    <source>
        <dbReference type="PROSITE" id="PS50109"/>
    </source>
</evidence>
<name>U2F8M6_9BACT</name>
<evidence type="ECO:0000256" key="6">
    <source>
        <dbReference type="SAM" id="Phobius"/>
    </source>
</evidence>
<dbReference type="PATRIC" id="fig|1242969.3.peg.328"/>
<dbReference type="RefSeq" id="WP_021090719.1">
    <property type="nucleotide sequence ID" value="NZ_ANNI01000003.1"/>
</dbReference>
<dbReference type="InterPro" id="IPR036890">
    <property type="entry name" value="HATPase_C_sf"/>
</dbReference>
<dbReference type="Gene3D" id="3.30.565.10">
    <property type="entry name" value="Histidine kinase-like ATPase, C-terminal domain"/>
    <property type="match status" value="1"/>
</dbReference>
<dbReference type="SUPFAM" id="SSF47384">
    <property type="entry name" value="Homodimeric domain of signal transducing histidine kinase"/>
    <property type="match status" value="1"/>
</dbReference>
<dbReference type="InterPro" id="IPR033479">
    <property type="entry name" value="dCache_1"/>
</dbReference>
<evidence type="ECO:0000256" key="2">
    <source>
        <dbReference type="ARBA" id="ARBA00022475"/>
    </source>
</evidence>
<keyword evidence="2" id="KW-1003">Cell membrane</keyword>
<dbReference type="InterPro" id="IPR036097">
    <property type="entry name" value="HisK_dim/P_sf"/>
</dbReference>
<dbReference type="PANTHER" id="PTHR43065">
    <property type="entry name" value="SENSOR HISTIDINE KINASE"/>
    <property type="match status" value="1"/>
</dbReference>
<comment type="subcellular location">
    <subcellularLocation>
        <location evidence="1">Cell membrane</location>
        <topology evidence="1">Multi-pass membrane protein</topology>
    </subcellularLocation>
</comment>
<evidence type="ECO:0000256" key="3">
    <source>
        <dbReference type="ARBA" id="ARBA00022692"/>
    </source>
</evidence>